<gene>
    <name evidence="1" type="ORF">BLNAU_20429</name>
</gene>
<dbReference type="Proteomes" id="UP001281761">
    <property type="component" value="Unassembled WGS sequence"/>
</dbReference>
<name>A0ABQ9WYM5_9EUKA</name>
<comment type="caution">
    <text evidence="1">The sequence shown here is derived from an EMBL/GenBank/DDBJ whole genome shotgun (WGS) entry which is preliminary data.</text>
</comment>
<accession>A0ABQ9WYM5</accession>
<sequence length="106" mass="12068">MHSQRTLVTRQSKTRKTYTVQRDFAELSGSKPCRSWKPPERNEFKESVFLAAIKFHNVQIGQRVSHLRGTLRLSPPTSHLSSFAGSLDLDEGEESERIILSLSDLL</sequence>
<organism evidence="1 2">
    <name type="scientific">Blattamonas nauphoetae</name>
    <dbReference type="NCBI Taxonomy" id="2049346"/>
    <lineage>
        <taxon>Eukaryota</taxon>
        <taxon>Metamonada</taxon>
        <taxon>Preaxostyla</taxon>
        <taxon>Oxymonadida</taxon>
        <taxon>Blattamonas</taxon>
    </lineage>
</organism>
<protein>
    <submittedName>
        <fullName evidence="1">Uncharacterized protein</fullName>
    </submittedName>
</protein>
<keyword evidence="2" id="KW-1185">Reference proteome</keyword>
<dbReference type="EMBL" id="JARBJD010000290">
    <property type="protein sequence ID" value="KAK2944630.1"/>
    <property type="molecule type" value="Genomic_DNA"/>
</dbReference>
<evidence type="ECO:0000313" key="1">
    <source>
        <dbReference type="EMBL" id="KAK2944630.1"/>
    </source>
</evidence>
<reference evidence="1 2" key="1">
    <citation type="journal article" date="2022" name="bioRxiv">
        <title>Genomics of Preaxostyla Flagellates Illuminates Evolutionary Transitions and the Path Towards Mitochondrial Loss.</title>
        <authorList>
            <person name="Novak L.V.F."/>
            <person name="Treitli S.C."/>
            <person name="Pyrih J."/>
            <person name="Halakuc P."/>
            <person name="Pipaliya S.V."/>
            <person name="Vacek V."/>
            <person name="Brzon O."/>
            <person name="Soukal P."/>
            <person name="Eme L."/>
            <person name="Dacks J.B."/>
            <person name="Karnkowska A."/>
            <person name="Elias M."/>
            <person name="Hampl V."/>
        </authorList>
    </citation>
    <scope>NUCLEOTIDE SEQUENCE [LARGE SCALE GENOMIC DNA]</scope>
    <source>
        <strain evidence="1">NAU3</strain>
        <tissue evidence="1">Gut</tissue>
    </source>
</reference>
<proteinExistence type="predicted"/>
<evidence type="ECO:0000313" key="2">
    <source>
        <dbReference type="Proteomes" id="UP001281761"/>
    </source>
</evidence>